<reference evidence="1 2" key="1">
    <citation type="submission" date="2024-07" db="EMBL/GenBank/DDBJ databases">
        <title>Section-level genome sequencing and comparative genomics of Aspergillus sections Usti and Cavernicolus.</title>
        <authorList>
            <consortium name="Lawrence Berkeley National Laboratory"/>
            <person name="Nybo J.L."/>
            <person name="Vesth T.C."/>
            <person name="Theobald S."/>
            <person name="Frisvad J.C."/>
            <person name="Larsen T.O."/>
            <person name="Kjaerboelling I."/>
            <person name="Rothschild-Mancinelli K."/>
            <person name="Lyhne E.K."/>
            <person name="Kogle M.E."/>
            <person name="Barry K."/>
            <person name="Clum A."/>
            <person name="Na H."/>
            <person name="Ledsgaard L."/>
            <person name="Lin J."/>
            <person name="Lipzen A."/>
            <person name="Kuo A."/>
            <person name="Riley R."/>
            <person name="Mondo S."/>
            <person name="Labutti K."/>
            <person name="Haridas S."/>
            <person name="Pangalinan J."/>
            <person name="Salamov A.A."/>
            <person name="Simmons B.A."/>
            <person name="Magnuson J.K."/>
            <person name="Chen J."/>
            <person name="Drula E."/>
            <person name="Henrissat B."/>
            <person name="Wiebenga A."/>
            <person name="Lubbers R.J."/>
            <person name="Gomes A.C."/>
            <person name="Makela M.R."/>
            <person name="Stajich J."/>
            <person name="Grigoriev I.V."/>
            <person name="Mortensen U.H."/>
            <person name="De Vries R.P."/>
            <person name="Baker S.E."/>
            <person name="Andersen M.R."/>
        </authorList>
    </citation>
    <scope>NUCLEOTIDE SEQUENCE [LARGE SCALE GENOMIC DNA]</scope>
    <source>
        <strain evidence="1 2">CBS 209.92</strain>
    </source>
</reference>
<organism evidence="1 2">
    <name type="scientific">Aspergillus keveii</name>
    <dbReference type="NCBI Taxonomy" id="714993"/>
    <lineage>
        <taxon>Eukaryota</taxon>
        <taxon>Fungi</taxon>
        <taxon>Dikarya</taxon>
        <taxon>Ascomycota</taxon>
        <taxon>Pezizomycotina</taxon>
        <taxon>Eurotiomycetes</taxon>
        <taxon>Eurotiomycetidae</taxon>
        <taxon>Eurotiales</taxon>
        <taxon>Aspergillaceae</taxon>
        <taxon>Aspergillus</taxon>
        <taxon>Aspergillus subgen. Nidulantes</taxon>
    </lineage>
</organism>
<dbReference type="Pfam" id="PF20174">
    <property type="entry name" value="DUF6540"/>
    <property type="match status" value="1"/>
</dbReference>
<comment type="caution">
    <text evidence="1">The sequence shown here is derived from an EMBL/GenBank/DDBJ whole genome shotgun (WGS) entry which is preliminary data.</text>
</comment>
<gene>
    <name evidence="1" type="ORF">BJX66DRAFT_305487</name>
</gene>
<dbReference type="EMBL" id="JBFTWV010000054">
    <property type="protein sequence ID" value="KAL2793696.1"/>
    <property type="molecule type" value="Genomic_DNA"/>
</dbReference>
<name>A0ABR4G3W0_9EURO</name>
<dbReference type="Proteomes" id="UP001610563">
    <property type="component" value="Unassembled WGS sequence"/>
</dbReference>
<accession>A0ABR4G3W0</accession>
<sequence>MNRPPPPPPPSITAPGPDGAFLVHILIYNGAPFHDHWAYWTQSRQNSDSGVLVHAAGNVRVGFEFEIKRGYGWNDGETPPTKRVPLQWVNGEYISDSAMVTSGDEEVDRIPACPFEEAVHKVEVPVKSLRSVNSEATGVPTRIVQRDCQTWIVEAANQLVEEGIFNSEVASYLRAIQQ</sequence>
<protein>
    <submittedName>
        <fullName evidence="1">Uncharacterized protein</fullName>
    </submittedName>
</protein>
<evidence type="ECO:0000313" key="1">
    <source>
        <dbReference type="EMBL" id="KAL2793696.1"/>
    </source>
</evidence>
<keyword evidence="2" id="KW-1185">Reference proteome</keyword>
<dbReference type="InterPro" id="IPR046670">
    <property type="entry name" value="DUF6540"/>
</dbReference>
<evidence type="ECO:0000313" key="2">
    <source>
        <dbReference type="Proteomes" id="UP001610563"/>
    </source>
</evidence>
<proteinExistence type="predicted"/>